<dbReference type="Proteomes" id="UP000466307">
    <property type="component" value="Unassembled WGS sequence"/>
</dbReference>
<keyword evidence="2" id="KW-1185">Reference proteome</keyword>
<name>A0A7K3LUN4_9ACTN</name>
<organism evidence="1 2">
    <name type="scientific">Gordonia desulfuricans</name>
    <dbReference type="NCBI Taxonomy" id="89051"/>
    <lineage>
        <taxon>Bacteria</taxon>
        <taxon>Bacillati</taxon>
        <taxon>Actinomycetota</taxon>
        <taxon>Actinomycetes</taxon>
        <taxon>Mycobacteriales</taxon>
        <taxon>Gordoniaceae</taxon>
        <taxon>Gordonia</taxon>
    </lineage>
</organism>
<sequence>MTSDPDDDVTVEEVYKSPFVIEMDRRKAHIEALPGARFKEDLEALNRASYVFGTNGQELAAHVWRFVNSQMNVQNLDHQYMNELVRLLHNYLTSVSSLIDAQRVVVRHCWPDEKDPERVAFQAEYDKQRTGTFETDEAAFVTKLRNYCTHYAIPLPGLGTSISHSWGGPVIQVNTLQLDRDRLLRWSGWGGSAKSYLGAQPDKFDLAPIIERYMTATRTFYEWFWNEVNERNRSIRDELQEKAKELFLWHQECNYMPDWFHEGRESGPPGWSAARDLAHLRAERFAYGTRGYVTHTVTRDGVIEMREDPWWPFPDRV</sequence>
<comment type="caution">
    <text evidence="1">The sequence shown here is derived from an EMBL/GenBank/DDBJ whole genome shotgun (WGS) entry which is preliminary data.</text>
</comment>
<evidence type="ECO:0000313" key="1">
    <source>
        <dbReference type="EMBL" id="NDK91297.1"/>
    </source>
</evidence>
<accession>A0A7K3LUN4</accession>
<evidence type="ECO:0000313" key="2">
    <source>
        <dbReference type="Proteomes" id="UP000466307"/>
    </source>
</evidence>
<proteinExistence type="predicted"/>
<dbReference type="EMBL" id="JAADZU010000063">
    <property type="protein sequence ID" value="NDK91297.1"/>
    <property type="molecule type" value="Genomic_DNA"/>
</dbReference>
<reference evidence="1 2" key="1">
    <citation type="submission" date="2020-01" db="EMBL/GenBank/DDBJ databases">
        <title>Investigation of new actinobacteria for the biodesulphurisation of diesel fuel.</title>
        <authorList>
            <person name="Athi Narayanan S.M."/>
        </authorList>
    </citation>
    <scope>NUCLEOTIDE SEQUENCE [LARGE SCALE GENOMIC DNA]</scope>
    <source>
        <strain evidence="1 2">213E</strain>
    </source>
</reference>
<gene>
    <name evidence="1" type="ORF">GYA93_17165</name>
</gene>
<dbReference type="AlphaFoldDB" id="A0A7K3LUN4"/>
<dbReference type="RefSeq" id="WP_059036725.1">
    <property type="nucleotide sequence ID" value="NZ_JAADZU010000063.1"/>
</dbReference>
<protein>
    <submittedName>
        <fullName evidence="1">Uncharacterized protein</fullName>
    </submittedName>
</protein>